<dbReference type="EMBL" id="GGMS01017792">
    <property type="protein sequence ID" value="MBY86995.1"/>
    <property type="molecule type" value="Transcribed_RNA"/>
</dbReference>
<feature type="region of interest" description="Disordered" evidence="1">
    <location>
        <begin position="52"/>
        <end position="82"/>
    </location>
</feature>
<accession>A0A2S2RAH8</accession>
<evidence type="ECO:0000313" key="2">
    <source>
        <dbReference type="EMBL" id="MBY86995.1"/>
    </source>
</evidence>
<protein>
    <submittedName>
        <fullName evidence="2">Uncharacterized protein</fullName>
    </submittedName>
</protein>
<feature type="compositionally biased region" description="Basic and acidic residues" evidence="1">
    <location>
        <begin position="65"/>
        <end position="82"/>
    </location>
</feature>
<sequence>METRPSCRRDNPFSPFSGVFPSHYPGTATVRGRGLVQMSEAEDASFIRVQDEQRTGVGCHPAGRQTDRLRSRGGGDGERGRSKVDSIRCFILNSDLTTTIQYYYRKPRKCTIHLPV</sequence>
<reference evidence="2" key="1">
    <citation type="submission" date="2018-04" db="EMBL/GenBank/DDBJ databases">
        <title>Transcriptome assembly of Sipha flava.</title>
        <authorList>
            <person name="Scully E.D."/>
            <person name="Geib S.M."/>
            <person name="Palmer N.A."/>
            <person name="Koch K."/>
            <person name="Bradshaw J."/>
            <person name="Heng-Moss T."/>
            <person name="Sarath G."/>
        </authorList>
    </citation>
    <scope>NUCLEOTIDE SEQUENCE</scope>
</reference>
<gene>
    <name evidence="2" type="ORF">g.13544</name>
</gene>
<proteinExistence type="predicted"/>
<dbReference type="AlphaFoldDB" id="A0A2S2RAH8"/>
<name>A0A2S2RAH8_9HEMI</name>
<organism evidence="2">
    <name type="scientific">Sipha flava</name>
    <name type="common">yellow sugarcane aphid</name>
    <dbReference type="NCBI Taxonomy" id="143950"/>
    <lineage>
        <taxon>Eukaryota</taxon>
        <taxon>Metazoa</taxon>
        <taxon>Ecdysozoa</taxon>
        <taxon>Arthropoda</taxon>
        <taxon>Hexapoda</taxon>
        <taxon>Insecta</taxon>
        <taxon>Pterygota</taxon>
        <taxon>Neoptera</taxon>
        <taxon>Paraneoptera</taxon>
        <taxon>Hemiptera</taxon>
        <taxon>Sternorrhyncha</taxon>
        <taxon>Aphidomorpha</taxon>
        <taxon>Aphidoidea</taxon>
        <taxon>Aphididae</taxon>
        <taxon>Sipha</taxon>
    </lineage>
</organism>
<evidence type="ECO:0000256" key="1">
    <source>
        <dbReference type="SAM" id="MobiDB-lite"/>
    </source>
</evidence>